<comment type="caution">
    <text evidence="3">The sequence shown here is derived from an EMBL/GenBank/DDBJ whole genome shotgun (WGS) entry which is preliminary data.</text>
</comment>
<evidence type="ECO:0000313" key="4">
    <source>
        <dbReference type="Proteomes" id="UP001363010"/>
    </source>
</evidence>
<gene>
    <name evidence="3" type="ORF">WKW80_09245</name>
</gene>
<feature type="region of interest" description="Disordered" evidence="1">
    <location>
        <begin position="64"/>
        <end position="86"/>
    </location>
</feature>
<dbReference type="PROSITE" id="PS51257">
    <property type="entry name" value="PROKAR_LIPOPROTEIN"/>
    <property type="match status" value="1"/>
</dbReference>
<dbReference type="EMBL" id="JBBKZV010000004">
    <property type="protein sequence ID" value="MEJ8822223.1"/>
    <property type="molecule type" value="Genomic_DNA"/>
</dbReference>
<dbReference type="Proteomes" id="UP001363010">
    <property type="component" value="Unassembled WGS sequence"/>
</dbReference>
<evidence type="ECO:0000256" key="2">
    <source>
        <dbReference type="SAM" id="SignalP"/>
    </source>
</evidence>
<accession>A0ABU8VX82</accession>
<evidence type="ECO:0000256" key="1">
    <source>
        <dbReference type="SAM" id="MobiDB-lite"/>
    </source>
</evidence>
<evidence type="ECO:0000313" key="3">
    <source>
        <dbReference type="EMBL" id="MEJ8822223.1"/>
    </source>
</evidence>
<keyword evidence="2" id="KW-0732">Signal</keyword>
<keyword evidence="4" id="KW-1185">Reference proteome</keyword>
<name>A0ABU8VX82_9BURK</name>
<evidence type="ECO:0008006" key="5">
    <source>
        <dbReference type="Google" id="ProtNLM"/>
    </source>
</evidence>
<sequence>MRSTFTLFAATCIIALSGCAADGSGIKTGNDQPMINNFAVAMFGFQEKKSPEYLEKIKNCADGSRSFPDGNPCAEDKAAGKTTGGK</sequence>
<protein>
    <recommendedName>
        <fullName evidence="5">Lipoprotein</fullName>
    </recommendedName>
</protein>
<feature type="chain" id="PRO_5046198542" description="Lipoprotein" evidence="2">
    <location>
        <begin position="21"/>
        <end position="86"/>
    </location>
</feature>
<organism evidence="3 4">
    <name type="scientific">Variovorax humicola</name>
    <dbReference type="NCBI Taxonomy" id="1769758"/>
    <lineage>
        <taxon>Bacteria</taxon>
        <taxon>Pseudomonadati</taxon>
        <taxon>Pseudomonadota</taxon>
        <taxon>Betaproteobacteria</taxon>
        <taxon>Burkholderiales</taxon>
        <taxon>Comamonadaceae</taxon>
        <taxon>Variovorax</taxon>
    </lineage>
</organism>
<feature type="signal peptide" evidence="2">
    <location>
        <begin position="1"/>
        <end position="20"/>
    </location>
</feature>
<dbReference type="RefSeq" id="WP_340363273.1">
    <property type="nucleotide sequence ID" value="NZ_JBBKZV010000004.1"/>
</dbReference>
<reference evidence="3 4" key="1">
    <citation type="submission" date="2024-03" db="EMBL/GenBank/DDBJ databases">
        <title>Novel species of the genus Variovorax.</title>
        <authorList>
            <person name="Liu Q."/>
            <person name="Xin Y.-H."/>
        </authorList>
    </citation>
    <scope>NUCLEOTIDE SEQUENCE [LARGE SCALE GENOMIC DNA]</scope>
    <source>
        <strain evidence="3 4">KACC 18501</strain>
    </source>
</reference>
<proteinExistence type="predicted"/>